<evidence type="ECO:0000256" key="5">
    <source>
        <dbReference type="ARBA" id="ARBA00022598"/>
    </source>
</evidence>
<evidence type="ECO:0000256" key="11">
    <source>
        <dbReference type="ARBA" id="ARBA00023306"/>
    </source>
</evidence>
<dbReference type="GO" id="GO:0051301">
    <property type="term" value="P:cell division"/>
    <property type="evidence" value="ECO:0007669"/>
    <property type="project" value="UniProtKB-KW"/>
</dbReference>
<dbReference type="GO" id="GO:0005737">
    <property type="term" value="C:cytoplasm"/>
    <property type="evidence" value="ECO:0007669"/>
    <property type="project" value="UniProtKB-SubCell"/>
</dbReference>
<feature type="binding site" evidence="14">
    <location>
        <begin position="115"/>
        <end position="121"/>
    </location>
    <ligand>
        <name>ATP</name>
        <dbReference type="ChEBI" id="CHEBI:30616"/>
    </ligand>
</feature>
<evidence type="ECO:0000256" key="12">
    <source>
        <dbReference type="ARBA" id="ARBA00023316"/>
    </source>
</evidence>
<comment type="function">
    <text evidence="14">Cell wall formation.</text>
</comment>
<evidence type="ECO:0000256" key="13">
    <source>
        <dbReference type="ARBA" id="ARBA00047833"/>
    </source>
</evidence>
<dbReference type="InterPro" id="IPR036565">
    <property type="entry name" value="Mur-like_cat_sf"/>
</dbReference>
<evidence type="ECO:0000259" key="16">
    <source>
        <dbReference type="Pfam" id="PF02875"/>
    </source>
</evidence>
<keyword evidence="12 14" id="KW-0961">Cell wall biogenesis/degradation</keyword>
<dbReference type="EMBL" id="VUNB01000005">
    <property type="protein sequence ID" value="MST69414.1"/>
    <property type="molecule type" value="Genomic_DNA"/>
</dbReference>
<feature type="domain" description="Mur ligase central" evidence="17">
    <location>
        <begin position="113"/>
        <end position="291"/>
    </location>
</feature>
<evidence type="ECO:0000259" key="15">
    <source>
        <dbReference type="Pfam" id="PF01225"/>
    </source>
</evidence>
<dbReference type="HAMAP" id="MF_00046">
    <property type="entry name" value="MurC"/>
    <property type="match status" value="1"/>
</dbReference>
<dbReference type="SUPFAM" id="SSF51984">
    <property type="entry name" value="MurCD N-terminal domain"/>
    <property type="match status" value="1"/>
</dbReference>
<keyword evidence="9 14" id="KW-0133">Cell shape</keyword>
<dbReference type="Gene3D" id="3.40.1190.10">
    <property type="entry name" value="Mur-like, catalytic domain"/>
    <property type="match status" value="1"/>
</dbReference>
<dbReference type="AlphaFoldDB" id="A0A6A8MBV2"/>
<comment type="pathway">
    <text evidence="2 14">Cell wall biogenesis; peptidoglycan biosynthesis.</text>
</comment>
<keyword evidence="7 14" id="KW-0547">Nucleotide-binding</keyword>
<dbReference type="UniPathway" id="UPA00219"/>
<feature type="domain" description="Mur ligase C-terminal" evidence="16">
    <location>
        <begin position="314"/>
        <end position="446"/>
    </location>
</feature>
<feature type="domain" description="Mur ligase N-terminal catalytic" evidence="15">
    <location>
        <begin position="9"/>
        <end position="107"/>
    </location>
</feature>
<comment type="caution">
    <text evidence="18">The sequence shown here is derived from an EMBL/GenBank/DDBJ whole genome shotgun (WGS) entry which is preliminary data.</text>
</comment>
<dbReference type="InterPro" id="IPR013221">
    <property type="entry name" value="Mur_ligase_cen"/>
</dbReference>
<keyword evidence="6 14" id="KW-0132">Cell division</keyword>
<dbReference type="Pfam" id="PF02875">
    <property type="entry name" value="Mur_ligase_C"/>
    <property type="match status" value="1"/>
</dbReference>
<keyword evidence="8 14" id="KW-0067">ATP-binding</keyword>
<evidence type="ECO:0000256" key="4">
    <source>
        <dbReference type="ARBA" id="ARBA00022490"/>
    </source>
</evidence>
<dbReference type="InterPro" id="IPR036615">
    <property type="entry name" value="Mur_ligase_C_dom_sf"/>
</dbReference>
<dbReference type="GO" id="GO:0008763">
    <property type="term" value="F:UDP-N-acetylmuramate-L-alanine ligase activity"/>
    <property type="evidence" value="ECO:0007669"/>
    <property type="project" value="UniProtKB-UniRule"/>
</dbReference>
<evidence type="ECO:0000256" key="6">
    <source>
        <dbReference type="ARBA" id="ARBA00022618"/>
    </source>
</evidence>
<dbReference type="Pfam" id="PF08245">
    <property type="entry name" value="Mur_ligase_M"/>
    <property type="match status" value="1"/>
</dbReference>
<dbReference type="SUPFAM" id="SSF53244">
    <property type="entry name" value="MurD-like peptide ligases, peptide-binding domain"/>
    <property type="match status" value="1"/>
</dbReference>
<evidence type="ECO:0000256" key="8">
    <source>
        <dbReference type="ARBA" id="ARBA00022840"/>
    </source>
</evidence>
<dbReference type="Pfam" id="PF01225">
    <property type="entry name" value="Mur_ligase"/>
    <property type="match status" value="1"/>
</dbReference>
<protein>
    <recommendedName>
        <fullName evidence="3 14">UDP-N-acetylmuramate--L-alanine ligase</fullName>
        <ecNumber evidence="3 14">6.3.2.8</ecNumber>
    </recommendedName>
    <alternativeName>
        <fullName evidence="14">UDP-N-acetylmuramoyl-L-alanine synthetase</fullName>
    </alternativeName>
</protein>
<accession>A0A6A8MBV2</accession>
<reference evidence="18" key="1">
    <citation type="submission" date="2019-09" db="EMBL/GenBank/DDBJ databases">
        <title>In-depth cultivation of the pig gut microbiome towards novel bacterial diversity and tailored functional studies.</title>
        <authorList>
            <person name="Wylensek D."/>
            <person name="Hitch T.C.A."/>
            <person name="Clavel T."/>
        </authorList>
    </citation>
    <scope>NUCLEOTIDE SEQUENCE</scope>
    <source>
        <strain evidence="18">RF-744-FAT-WT-3</strain>
    </source>
</reference>
<dbReference type="PANTHER" id="PTHR43445:SF3">
    <property type="entry name" value="UDP-N-ACETYLMURAMATE--L-ALANINE LIGASE"/>
    <property type="match status" value="1"/>
</dbReference>
<name>A0A6A8MBV2_9FIRM</name>
<comment type="catalytic activity">
    <reaction evidence="13 14">
        <text>UDP-N-acetyl-alpha-D-muramate + L-alanine + ATP = UDP-N-acetyl-alpha-D-muramoyl-L-alanine + ADP + phosphate + H(+)</text>
        <dbReference type="Rhea" id="RHEA:23372"/>
        <dbReference type="ChEBI" id="CHEBI:15378"/>
        <dbReference type="ChEBI" id="CHEBI:30616"/>
        <dbReference type="ChEBI" id="CHEBI:43474"/>
        <dbReference type="ChEBI" id="CHEBI:57972"/>
        <dbReference type="ChEBI" id="CHEBI:70757"/>
        <dbReference type="ChEBI" id="CHEBI:83898"/>
        <dbReference type="ChEBI" id="CHEBI:456216"/>
        <dbReference type="EC" id="6.3.2.8"/>
    </reaction>
</comment>
<keyword evidence="5 14" id="KW-0436">Ligase</keyword>
<dbReference type="GO" id="GO:0071555">
    <property type="term" value="P:cell wall organization"/>
    <property type="evidence" value="ECO:0007669"/>
    <property type="project" value="UniProtKB-KW"/>
</dbReference>
<dbReference type="PANTHER" id="PTHR43445">
    <property type="entry name" value="UDP-N-ACETYLMURAMATE--L-ALANINE LIGASE-RELATED"/>
    <property type="match status" value="1"/>
</dbReference>
<sequence length="460" mass="51287">MTDISKYKRIHCLGIGGIGLSAVAEILNNAGYIVTGTDMKKSEVTEHLESIGIKVYYKHAPENVEGVDLIVYSVAVADDNPEMVRARELGIPEITRAQMLGAIMEHFQESVAICGTHGKTTTTSMISLILRNANYKPTILVGGNVPEIDGNVEIGEHKYFVTEACEYMDSFLNLRPSLGVLLNIDSDHLDYFKDIDHIKASFRQFVTQIPEDGTVVAYGENPFVKEVLRGVKNTITYGYSEGNKYYAENISFDESGYPEYDICSNGETLCHIHLGVPGEHNVLNSMAAYATCHFLGVSDEVICDTLMNFHGPHRRFDFIGVTGNGVKVIDDYAHHPTEIKATLKAARNVKHNKLWCIFQPHTYTRTKALFDQFEDAFTDVDTLIVTDIYAAREKDVYGVSSYKLVQAMKEKHPEMDINYIQDFPDIARFITRHAGKDDIVITMGAGDVYKVGKIILGTAE</sequence>
<evidence type="ECO:0000256" key="2">
    <source>
        <dbReference type="ARBA" id="ARBA00004752"/>
    </source>
</evidence>
<keyword evidence="11 14" id="KW-0131">Cell cycle</keyword>
<dbReference type="SUPFAM" id="SSF53623">
    <property type="entry name" value="MurD-like peptide ligases, catalytic domain"/>
    <property type="match status" value="1"/>
</dbReference>
<dbReference type="GO" id="GO:0008360">
    <property type="term" value="P:regulation of cell shape"/>
    <property type="evidence" value="ECO:0007669"/>
    <property type="project" value="UniProtKB-KW"/>
</dbReference>
<comment type="similarity">
    <text evidence="14">Belongs to the MurCDEF family.</text>
</comment>
<dbReference type="InterPro" id="IPR005758">
    <property type="entry name" value="UDP-N-AcMur_Ala_ligase_MurC"/>
</dbReference>
<evidence type="ECO:0000256" key="7">
    <source>
        <dbReference type="ARBA" id="ARBA00022741"/>
    </source>
</evidence>
<dbReference type="Gene3D" id="3.90.190.20">
    <property type="entry name" value="Mur ligase, C-terminal domain"/>
    <property type="match status" value="1"/>
</dbReference>
<evidence type="ECO:0000256" key="9">
    <source>
        <dbReference type="ARBA" id="ARBA00022960"/>
    </source>
</evidence>
<dbReference type="Gene3D" id="3.40.50.720">
    <property type="entry name" value="NAD(P)-binding Rossmann-like Domain"/>
    <property type="match status" value="1"/>
</dbReference>
<dbReference type="InterPro" id="IPR004101">
    <property type="entry name" value="Mur_ligase_C"/>
</dbReference>
<dbReference type="EC" id="6.3.2.8" evidence="3 14"/>
<evidence type="ECO:0000256" key="1">
    <source>
        <dbReference type="ARBA" id="ARBA00004496"/>
    </source>
</evidence>
<evidence type="ECO:0000256" key="10">
    <source>
        <dbReference type="ARBA" id="ARBA00022984"/>
    </source>
</evidence>
<proteinExistence type="inferred from homology"/>
<evidence type="ECO:0000313" key="18">
    <source>
        <dbReference type="EMBL" id="MST69414.1"/>
    </source>
</evidence>
<evidence type="ECO:0000259" key="17">
    <source>
        <dbReference type="Pfam" id="PF08245"/>
    </source>
</evidence>
<keyword evidence="4 14" id="KW-0963">Cytoplasm</keyword>
<dbReference type="InterPro" id="IPR000713">
    <property type="entry name" value="Mur_ligase_N"/>
</dbReference>
<comment type="subcellular location">
    <subcellularLocation>
        <location evidence="1 14">Cytoplasm</location>
    </subcellularLocation>
</comment>
<dbReference type="GO" id="GO:0009252">
    <property type="term" value="P:peptidoglycan biosynthetic process"/>
    <property type="evidence" value="ECO:0007669"/>
    <property type="project" value="UniProtKB-UniRule"/>
</dbReference>
<dbReference type="InterPro" id="IPR050061">
    <property type="entry name" value="MurCDEF_pg_biosynth"/>
</dbReference>
<dbReference type="NCBIfam" id="TIGR01082">
    <property type="entry name" value="murC"/>
    <property type="match status" value="1"/>
</dbReference>
<dbReference type="GO" id="GO:0005524">
    <property type="term" value="F:ATP binding"/>
    <property type="evidence" value="ECO:0007669"/>
    <property type="project" value="UniProtKB-UniRule"/>
</dbReference>
<evidence type="ECO:0000256" key="14">
    <source>
        <dbReference type="HAMAP-Rule" id="MF_00046"/>
    </source>
</evidence>
<evidence type="ECO:0000256" key="3">
    <source>
        <dbReference type="ARBA" id="ARBA00012211"/>
    </source>
</evidence>
<gene>
    <name evidence="14 18" type="primary">murC</name>
    <name evidence="18" type="ORF">FYJ66_07430</name>
</gene>
<organism evidence="18">
    <name type="scientific">Baileyella intestinalis</name>
    <dbReference type="NCBI Taxonomy" id="2606709"/>
    <lineage>
        <taxon>Bacteria</taxon>
        <taxon>Bacillati</taxon>
        <taxon>Bacillota</taxon>
        <taxon>Clostridia</taxon>
        <taxon>Peptostreptococcales</taxon>
        <taxon>Anaerovoracaceae</taxon>
        <taxon>Baileyella</taxon>
    </lineage>
</organism>
<keyword evidence="10 14" id="KW-0573">Peptidoglycan synthesis</keyword>